<evidence type="ECO:0000259" key="17">
    <source>
        <dbReference type="PROSITE" id="PS50943"/>
    </source>
</evidence>
<evidence type="ECO:0000256" key="5">
    <source>
        <dbReference type="ARBA" id="ARBA00022679"/>
    </source>
</evidence>
<keyword evidence="5 18" id="KW-0808">Transferase</keyword>
<dbReference type="SMART" id="SM00530">
    <property type="entry name" value="HTH_XRE"/>
    <property type="match status" value="1"/>
</dbReference>
<dbReference type="EMBL" id="JPMX01000029">
    <property type="protein sequence ID" value="KGH47088.1"/>
    <property type="molecule type" value="Genomic_DNA"/>
</dbReference>
<dbReference type="RefSeq" id="WP_036335249.1">
    <property type="nucleotide sequence ID" value="NZ_JPMX01000029.1"/>
</dbReference>
<evidence type="ECO:0000256" key="15">
    <source>
        <dbReference type="ARBA" id="ARBA00042842"/>
    </source>
</evidence>
<comment type="similarity">
    <text evidence="11">Belongs to the EPSP synthase family. MurA subfamily.</text>
</comment>
<dbReference type="GO" id="GO:0003677">
    <property type="term" value="F:DNA binding"/>
    <property type="evidence" value="ECO:0007669"/>
    <property type="project" value="InterPro"/>
</dbReference>
<keyword evidence="19" id="KW-1185">Reference proteome</keyword>
<comment type="function">
    <text evidence="10">Cell wall formation. Adds enolpyruvyl to UDP-N-acetylglucosamine.</text>
</comment>
<evidence type="ECO:0000256" key="14">
    <source>
        <dbReference type="ARBA" id="ARBA00042443"/>
    </source>
</evidence>
<keyword evidence="6" id="KW-0133">Cell shape</keyword>
<dbReference type="InterPro" id="IPR001986">
    <property type="entry name" value="Enolpyruvate_Tfrase_dom"/>
</dbReference>
<dbReference type="GO" id="GO:0071555">
    <property type="term" value="P:cell wall organization"/>
    <property type="evidence" value="ECO:0007669"/>
    <property type="project" value="UniProtKB-KW"/>
</dbReference>
<dbReference type="PANTHER" id="PTHR43783">
    <property type="entry name" value="UDP-N-ACETYLGLUCOSAMINE 1-CARBOXYVINYLTRANSFERASE"/>
    <property type="match status" value="1"/>
</dbReference>
<evidence type="ECO:0000256" key="4">
    <source>
        <dbReference type="ARBA" id="ARBA00022618"/>
    </source>
</evidence>
<dbReference type="AlphaFoldDB" id="A0A098Y888"/>
<dbReference type="InterPro" id="IPR001387">
    <property type="entry name" value="Cro/C1-type_HTH"/>
</dbReference>
<evidence type="ECO:0000256" key="9">
    <source>
        <dbReference type="ARBA" id="ARBA00023316"/>
    </source>
</evidence>
<dbReference type="NCBIfam" id="NF006873">
    <property type="entry name" value="PRK09369.1"/>
    <property type="match status" value="1"/>
</dbReference>
<evidence type="ECO:0000313" key="18">
    <source>
        <dbReference type="EMBL" id="KGH47088.1"/>
    </source>
</evidence>
<keyword evidence="3" id="KW-0963">Cytoplasm</keyword>
<dbReference type="InterPro" id="IPR010982">
    <property type="entry name" value="Lambda_DNA-bd_dom_sf"/>
</dbReference>
<dbReference type="SUPFAM" id="SSF47413">
    <property type="entry name" value="lambda repressor-like DNA-binding domains"/>
    <property type="match status" value="1"/>
</dbReference>
<dbReference type="Pfam" id="PF01381">
    <property type="entry name" value="HTH_3"/>
    <property type="match status" value="1"/>
</dbReference>
<keyword evidence="9" id="KW-0961">Cell wall biogenesis/degradation</keyword>
<keyword evidence="7" id="KW-0573">Peptidoglycan synthesis</keyword>
<comment type="pathway">
    <text evidence="2">Cell wall biogenesis; peptidoglycan biosynthesis.</text>
</comment>
<keyword evidence="4" id="KW-0132">Cell division</keyword>
<sequence length="514" mass="55825">MTLTEDTTTQSLRQIGALVRDARRHRGLTQLQLAERLGTSQSAIARIEQGNQNLTLELLGRLSAALDSELISVGRSGPTHLRVRGGTPLSGSVTVKSSKNAAVALLCAALLNRGRTTLRNVSRIVEVDRILDVLTSIGVSASWDAAGRDLTLVVPEQLDLSAIDADAARRTRSIIMFLGPLLHRAEDFRLPYAGGCDLGTRTVEPHMIALRPFGLEVEAHAGEYRATVAPPVARDRTIVLTERGDTVTENALLAAARHDGTTTIRNASPNYMVQDLCLYLELLGVRIEGFGSTTLVVTGKPVLDADVDYPLSEDPVEAMSLLTAGIVTGSELTVRRAPIEFLEIELAILAEMGLSFDLSPEYPADNGRTRLVDITLHPSQLRAPIDKVHPMPFPGLNIDNLPFFAVIAATATGSTLIHDWVYDNRAIHLSDLTRLNADVRLLDPHRVLVEGPTRWSAAEIVCPPALRPAVCILLAMLAAKGDSVLRNVDIIARGYEQLYERLVEMGAQIEVFHD</sequence>
<evidence type="ECO:0000256" key="13">
    <source>
        <dbReference type="ARBA" id="ARBA00039754"/>
    </source>
</evidence>
<evidence type="ECO:0000256" key="16">
    <source>
        <dbReference type="ARBA" id="ARBA00047527"/>
    </source>
</evidence>
<accession>A0A098Y888</accession>
<dbReference type="Gene3D" id="3.65.10.10">
    <property type="entry name" value="Enolpyruvate transferase domain"/>
    <property type="match status" value="2"/>
</dbReference>
<evidence type="ECO:0000256" key="6">
    <source>
        <dbReference type="ARBA" id="ARBA00022960"/>
    </source>
</evidence>
<comment type="caution">
    <text evidence="18">The sequence shown here is derived from an EMBL/GenBank/DDBJ whole genome shotgun (WGS) entry which is preliminary data.</text>
</comment>
<dbReference type="STRING" id="1522368.IN07_09040"/>
<dbReference type="GO" id="GO:0051301">
    <property type="term" value="P:cell division"/>
    <property type="evidence" value="ECO:0007669"/>
    <property type="project" value="UniProtKB-KW"/>
</dbReference>
<name>A0A098Y888_9ACTN</name>
<dbReference type="PROSITE" id="PS50943">
    <property type="entry name" value="HTH_CROC1"/>
    <property type="match status" value="1"/>
</dbReference>
<dbReference type="GO" id="GO:0009252">
    <property type="term" value="P:peptidoglycan biosynthetic process"/>
    <property type="evidence" value="ECO:0007669"/>
    <property type="project" value="UniProtKB-KW"/>
</dbReference>
<dbReference type="Gene3D" id="1.10.260.40">
    <property type="entry name" value="lambda repressor-like DNA-binding domains"/>
    <property type="match status" value="1"/>
</dbReference>
<evidence type="ECO:0000313" key="19">
    <source>
        <dbReference type="Proteomes" id="UP000029713"/>
    </source>
</evidence>
<dbReference type="GO" id="GO:0008360">
    <property type="term" value="P:regulation of cell shape"/>
    <property type="evidence" value="ECO:0007669"/>
    <property type="project" value="UniProtKB-KW"/>
</dbReference>
<evidence type="ECO:0000256" key="7">
    <source>
        <dbReference type="ARBA" id="ARBA00022984"/>
    </source>
</evidence>
<feature type="domain" description="HTH cro/C1-type" evidence="17">
    <location>
        <begin position="19"/>
        <end position="73"/>
    </location>
</feature>
<dbReference type="OrthoDB" id="9803760at2"/>
<comment type="catalytic activity">
    <reaction evidence="16">
        <text>phosphoenolpyruvate + UDP-N-acetyl-alpha-D-glucosamine = UDP-N-acetyl-3-O-(1-carboxyvinyl)-alpha-D-glucosamine + phosphate</text>
        <dbReference type="Rhea" id="RHEA:18681"/>
        <dbReference type="ChEBI" id="CHEBI:43474"/>
        <dbReference type="ChEBI" id="CHEBI:57705"/>
        <dbReference type="ChEBI" id="CHEBI:58702"/>
        <dbReference type="ChEBI" id="CHEBI:68483"/>
        <dbReference type="EC" id="2.5.1.7"/>
    </reaction>
</comment>
<dbReference type="InterPro" id="IPR013792">
    <property type="entry name" value="RNA3'P_cycl/enolpyr_Trfase_a/b"/>
</dbReference>
<reference evidence="18 19" key="1">
    <citation type="submission" date="2014-07" db="EMBL/GenBank/DDBJ databases">
        <title>Biosystematic studies on Modestobacter strains isolated from extreme hyper-arid desert soil and from historic building.</title>
        <authorList>
            <person name="Bukarasam K."/>
            <person name="Bull A."/>
            <person name="Girard G."/>
            <person name="van Wezel G."/>
            <person name="Goodfellow M."/>
        </authorList>
    </citation>
    <scope>NUCLEOTIDE SEQUENCE [LARGE SCALE GENOMIC DNA]</scope>
    <source>
        <strain evidence="18 19">KNN45-2b</strain>
    </source>
</reference>
<protein>
    <recommendedName>
        <fullName evidence="13">UDP-N-acetylglucosamine 1-carboxyvinyltransferase</fullName>
        <ecNumber evidence="12">2.5.1.7</ecNumber>
    </recommendedName>
    <alternativeName>
        <fullName evidence="14">Enoylpyruvate transferase</fullName>
    </alternativeName>
    <alternativeName>
        <fullName evidence="15">UDP-N-acetylglucosamine enolpyruvyl transferase</fullName>
    </alternativeName>
</protein>
<proteinExistence type="inferred from homology"/>
<dbReference type="GO" id="GO:0005737">
    <property type="term" value="C:cytoplasm"/>
    <property type="evidence" value="ECO:0007669"/>
    <property type="project" value="UniProtKB-SubCell"/>
</dbReference>
<evidence type="ECO:0000256" key="8">
    <source>
        <dbReference type="ARBA" id="ARBA00023306"/>
    </source>
</evidence>
<evidence type="ECO:0000256" key="3">
    <source>
        <dbReference type="ARBA" id="ARBA00022490"/>
    </source>
</evidence>
<evidence type="ECO:0000256" key="12">
    <source>
        <dbReference type="ARBA" id="ARBA00039108"/>
    </source>
</evidence>
<dbReference type="GO" id="GO:0008760">
    <property type="term" value="F:UDP-N-acetylglucosamine 1-carboxyvinyltransferase activity"/>
    <property type="evidence" value="ECO:0007669"/>
    <property type="project" value="UniProtKB-EC"/>
</dbReference>
<evidence type="ECO:0000256" key="1">
    <source>
        <dbReference type="ARBA" id="ARBA00004496"/>
    </source>
</evidence>
<organism evidence="18 19">
    <name type="scientific">Modestobacter caceresii</name>
    <dbReference type="NCBI Taxonomy" id="1522368"/>
    <lineage>
        <taxon>Bacteria</taxon>
        <taxon>Bacillati</taxon>
        <taxon>Actinomycetota</taxon>
        <taxon>Actinomycetes</taxon>
        <taxon>Geodermatophilales</taxon>
        <taxon>Geodermatophilaceae</taxon>
        <taxon>Modestobacter</taxon>
    </lineage>
</organism>
<dbReference type="EC" id="2.5.1.7" evidence="12"/>
<keyword evidence="8" id="KW-0131">Cell cycle</keyword>
<dbReference type="InterPro" id="IPR036968">
    <property type="entry name" value="Enolpyruvate_Tfrase_sf"/>
</dbReference>
<evidence type="ECO:0000256" key="11">
    <source>
        <dbReference type="ARBA" id="ARBA00038367"/>
    </source>
</evidence>
<dbReference type="Pfam" id="PF00275">
    <property type="entry name" value="EPSP_synthase"/>
    <property type="match status" value="1"/>
</dbReference>
<dbReference type="CDD" id="cd00093">
    <property type="entry name" value="HTH_XRE"/>
    <property type="match status" value="1"/>
</dbReference>
<dbReference type="SUPFAM" id="SSF55205">
    <property type="entry name" value="EPT/RTPC-like"/>
    <property type="match status" value="1"/>
</dbReference>
<comment type="subcellular location">
    <subcellularLocation>
        <location evidence="1">Cytoplasm</location>
    </subcellularLocation>
</comment>
<gene>
    <name evidence="18" type="ORF">IN07_09040</name>
</gene>
<dbReference type="Proteomes" id="UP000029713">
    <property type="component" value="Unassembled WGS sequence"/>
</dbReference>
<evidence type="ECO:0000256" key="10">
    <source>
        <dbReference type="ARBA" id="ARBA00037534"/>
    </source>
</evidence>
<evidence type="ECO:0000256" key="2">
    <source>
        <dbReference type="ARBA" id="ARBA00004752"/>
    </source>
</evidence>
<dbReference type="InterPro" id="IPR050068">
    <property type="entry name" value="MurA_subfamily"/>
</dbReference>
<dbReference type="PANTHER" id="PTHR43783:SF1">
    <property type="entry name" value="UDP-N-ACETYLGLUCOSAMINE 1-CARBOXYVINYLTRANSFERASE"/>
    <property type="match status" value="1"/>
</dbReference>